<name>A0A1X7L7X8_9MICO</name>
<organism evidence="3 4">
    <name type="scientific">Agreia pratensis</name>
    <dbReference type="NCBI Taxonomy" id="150121"/>
    <lineage>
        <taxon>Bacteria</taxon>
        <taxon>Bacillati</taxon>
        <taxon>Actinomycetota</taxon>
        <taxon>Actinomycetes</taxon>
        <taxon>Micrococcales</taxon>
        <taxon>Microbacteriaceae</taxon>
        <taxon>Agreia</taxon>
    </lineage>
</organism>
<dbReference type="PANTHER" id="PTHR37512">
    <property type="entry name" value="TRIFUNCTIONAL NAD BIOSYNTHESIS/REGULATOR PROTEIN NADR"/>
    <property type="match status" value="1"/>
</dbReference>
<accession>A0A1X7L7X8</accession>
<evidence type="ECO:0000313" key="4">
    <source>
        <dbReference type="Proteomes" id="UP000193244"/>
    </source>
</evidence>
<dbReference type="OrthoDB" id="3249147at2"/>
<keyword evidence="3" id="KW-0548">Nucleotidyltransferase</keyword>
<protein>
    <submittedName>
        <fullName evidence="3">Nicotinamide-nucleotide adenylyltransferase, NadR type</fullName>
    </submittedName>
</protein>
<gene>
    <name evidence="3" type="ORF">SAMN06296010_3426</name>
</gene>
<dbReference type="Pfam" id="PF01467">
    <property type="entry name" value="CTP_transf_like"/>
    <property type="match status" value="1"/>
</dbReference>
<dbReference type="STRING" id="150121.SAMN06296010_3426"/>
<dbReference type="Pfam" id="PF13521">
    <property type="entry name" value="AAA_28"/>
    <property type="match status" value="1"/>
</dbReference>
<dbReference type="PANTHER" id="PTHR37512:SF1">
    <property type="entry name" value="NADR_TTD14 AAA DOMAIN-CONTAINING PROTEIN"/>
    <property type="match status" value="1"/>
</dbReference>
<dbReference type="NCBIfam" id="TIGR00125">
    <property type="entry name" value="cyt_tran_rel"/>
    <property type="match status" value="1"/>
</dbReference>
<dbReference type="Gene3D" id="3.40.50.300">
    <property type="entry name" value="P-loop containing nucleotide triphosphate hydrolases"/>
    <property type="match status" value="1"/>
</dbReference>
<dbReference type="RefSeq" id="WP_085488288.1">
    <property type="nucleotide sequence ID" value="NZ_FXAY01000008.1"/>
</dbReference>
<dbReference type="InterPro" id="IPR052735">
    <property type="entry name" value="NAD_biosynth-regulator"/>
</dbReference>
<dbReference type="GO" id="GO:0016779">
    <property type="term" value="F:nucleotidyltransferase activity"/>
    <property type="evidence" value="ECO:0007669"/>
    <property type="project" value="UniProtKB-KW"/>
</dbReference>
<feature type="domain" description="NadR/Ttd14 AAA" evidence="2">
    <location>
        <begin position="162"/>
        <end position="344"/>
    </location>
</feature>
<sequence>MTTRTGLIIGKFYPPHLGHISLIERASRESDRLVVLVMATQIETVPLEQRVAWVTAATAQLRSVTVLGVLDDAPVHYESEIAWVAHLEVTEAALRNAGIDAVDVVFSSEDYGRELATRLGAAHVLDDPERRRIAMSGTAARENLAERWAQLVEPARLDLATRIIVIGAESTGTTTLAVALRNHYRAQPGFEAITEVDEYGRRFTYELHERAAADAAASGLPGPTIDDLVWLPEHFAHIAREQTRMEQAAALDCALVIADTDAFATSLWERRYVGAHSTEALRAATTELPRRDLYLITDHVGVPFDQDGWRDGEHIRPEMTRWIVDGLTARGLPWVLLRGSHRTRLDYSVEVIDALFARNSTFVSPSWADVTRLSGGEGP</sequence>
<dbReference type="InterPro" id="IPR038727">
    <property type="entry name" value="NadR/Ttd14_AAA_dom"/>
</dbReference>
<dbReference type="EMBL" id="FXAY01000008">
    <property type="protein sequence ID" value="SMG49657.1"/>
    <property type="molecule type" value="Genomic_DNA"/>
</dbReference>
<dbReference type="Proteomes" id="UP000193244">
    <property type="component" value="Unassembled WGS sequence"/>
</dbReference>
<dbReference type="AlphaFoldDB" id="A0A1X7L7X8"/>
<dbReference type="Gene3D" id="3.40.50.620">
    <property type="entry name" value="HUPs"/>
    <property type="match status" value="1"/>
</dbReference>
<proteinExistence type="predicted"/>
<evidence type="ECO:0000313" key="3">
    <source>
        <dbReference type="EMBL" id="SMG49657.1"/>
    </source>
</evidence>
<dbReference type="SUPFAM" id="SSF52374">
    <property type="entry name" value="Nucleotidylyl transferase"/>
    <property type="match status" value="1"/>
</dbReference>
<evidence type="ECO:0000259" key="1">
    <source>
        <dbReference type="Pfam" id="PF01467"/>
    </source>
</evidence>
<feature type="domain" description="Cytidyltransferase-like" evidence="1">
    <location>
        <begin position="8"/>
        <end position="60"/>
    </location>
</feature>
<dbReference type="SUPFAM" id="SSF52540">
    <property type="entry name" value="P-loop containing nucleoside triphosphate hydrolases"/>
    <property type="match status" value="1"/>
</dbReference>
<dbReference type="InterPro" id="IPR027417">
    <property type="entry name" value="P-loop_NTPase"/>
</dbReference>
<reference evidence="4" key="1">
    <citation type="submission" date="2017-04" db="EMBL/GenBank/DDBJ databases">
        <authorList>
            <person name="Varghese N."/>
            <person name="Submissions S."/>
        </authorList>
    </citation>
    <scope>NUCLEOTIDE SEQUENCE [LARGE SCALE GENOMIC DNA]</scope>
    <source>
        <strain evidence="4">VKM Ac-2510</strain>
    </source>
</reference>
<evidence type="ECO:0000259" key="2">
    <source>
        <dbReference type="Pfam" id="PF13521"/>
    </source>
</evidence>
<keyword evidence="4" id="KW-1185">Reference proteome</keyword>
<dbReference type="InterPro" id="IPR014729">
    <property type="entry name" value="Rossmann-like_a/b/a_fold"/>
</dbReference>
<dbReference type="InterPro" id="IPR004821">
    <property type="entry name" value="Cyt_trans-like"/>
</dbReference>
<keyword evidence="3" id="KW-0808">Transferase</keyword>